<dbReference type="Gene3D" id="3.30.40.10">
    <property type="entry name" value="Zinc/RING finger domain, C3HC4 (zinc finger)"/>
    <property type="match status" value="1"/>
</dbReference>
<feature type="compositionally biased region" description="Polar residues" evidence="1">
    <location>
        <begin position="204"/>
        <end position="223"/>
    </location>
</feature>
<accession>A0A319EZR6</accession>
<evidence type="ECO:0000313" key="3">
    <source>
        <dbReference type="Proteomes" id="UP000248423"/>
    </source>
</evidence>
<evidence type="ECO:0000256" key="1">
    <source>
        <dbReference type="SAM" id="MobiDB-lite"/>
    </source>
</evidence>
<proteinExistence type="predicted"/>
<name>A0A319EZR6_ASPSB</name>
<gene>
    <name evidence="2" type="ORF">BO78DRAFT_305277</name>
</gene>
<sequence>MASSPLVQLTDILKIYPVDDHHCFGTSNYYNRRCNNLTNHHNRQVALLLLDRGTHQLAANPSLDSFDNLLDRLAPLLLCPHLHRSQAPRLVAQWKEKLQRHLDQHSAAAAPATMNNRILPTPGSNVLSTGSGLTFSNLTTHGPASPSIISLQHSRVGMGASHSLSHGPRVEIGHPGVNATSSSMSTVMSAAGSSHAHPRHHPHTSSLQPANGTFVTPSHSHPQQHNRESQSESSNMGNNMGNFPVIKASAKRHVKPRPVDGDCGICLLPYFDERMRYDLSEDEQMEDVDDEEGAWEEMEDDDVAGPDYDHDLLVWCRAFCGTNYHRACMEQWIDTFDAHEPTCPTCRNYWIY</sequence>
<dbReference type="GO" id="GO:0061630">
    <property type="term" value="F:ubiquitin protein ligase activity"/>
    <property type="evidence" value="ECO:0007669"/>
    <property type="project" value="InterPro"/>
</dbReference>
<dbReference type="OrthoDB" id="8062037at2759"/>
<dbReference type="Proteomes" id="UP000248423">
    <property type="component" value="Unassembled WGS sequence"/>
</dbReference>
<dbReference type="STRING" id="1448318.A0A319EZR6"/>
<feature type="compositionally biased region" description="Low complexity" evidence="1">
    <location>
        <begin position="231"/>
        <end position="242"/>
    </location>
</feature>
<feature type="compositionally biased region" description="Low complexity" evidence="1">
    <location>
        <begin position="179"/>
        <end position="194"/>
    </location>
</feature>
<protein>
    <recommendedName>
        <fullName evidence="4">RING-type domain-containing protein</fullName>
    </recommendedName>
</protein>
<dbReference type="VEuPathDB" id="FungiDB:BO78DRAFT_305277"/>
<dbReference type="PANTHER" id="PTHR21540:SF0">
    <property type="entry name" value="PHD FAMILY PROTEIN"/>
    <property type="match status" value="1"/>
</dbReference>
<evidence type="ECO:0008006" key="4">
    <source>
        <dbReference type="Google" id="ProtNLM"/>
    </source>
</evidence>
<feature type="region of interest" description="Disordered" evidence="1">
    <location>
        <begin position="158"/>
        <end position="243"/>
    </location>
</feature>
<evidence type="ECO:0000313" key="2">
    <source>
        <dbReference type="EMBL" id="PYI10714.1"/>
    </source>
</evidence>
<dbReference type="AlphaFoldDB" id="A0A319EZR6"/>
<dbReference type="InterPro" id="IPR013083">
    <property type="entry name" value="Znf_RING/FYVE/PHD"/>
</dbReference>
<dbReference type="EMBL" id="KZ826320">
    <property type="protein sequence ID" value="PYI10714.1"/>
    <property type="molecule type" value="Genomic_DNA"/>
</dbReference>
<dbReference type="SUPFAM" id="SSF57850">
    <property type="entry name" value="RING/U-box"/>
    <property type="match status" value="1"/>
</dbReference>
<dbReference type="PANTHER" id="PTHR21540">
    <property type="entry name" value="RING FINGER AND SWIM DOMAIN-CONTAINING PROTEIN 2"/>
    <property type="match status" value="1"/>
</dbReference>
<reference evidence="2 3" key="1">
    <citation type="submission" date="2018-02" db="EMBL/GenBank/DDBJ databases">
        <title>The genomes of Aspergillus section Nigri reveals drivers in fungal speciation.</title>
        <authorList>
            <consortium name="DOE Joint Genome Institute"/>
            <person name="Vesth T.C."/>
            <person name="Nybo J."/>
            <person name="Theobald S."/>
            <person name="Brandl J."/>
            <person name="Frisvad J.C."/>
            <person name="Nielsen K.F."/>
            <person name="Lyhne E.K."/>
            <person name="Kogle M.E."/>
            <person name="Kuo A."/>
            <person name="Riley R."/>
            <person name="Clum A."/>
            <person name="Nolan M."/>
            <person name="Lipzen A."/>
            <person name="Salamov A."/>
            <person name="Henrissat B."/>
            <person name="Wiebenga A."/>
            <person name="De vries R.P."/>
            <person name="Grigoriev I.V."/>
            <person name="Mortensen U.H."/>
            <person name="Andersen M.R."/>
            <person name="Baker S.E."/>
        </authorList>
    </citation>
    <scope>NUCLEOTIDE SEQUENCE [LARGE SCALE GENOMIC DNA]</scope>
    <source>
        <strain evidence="2 3">CBS 121057</strain>
    </source>
</reference>
<keyword evidence="3" id="KW-1185">Reference proteome</keyword>
<dbReference type="InterPro" id="IPR039903">
    <property type="entry name" value="Zswim2"/>
</dbReference>
<organism evidence="2 3">
    <name type="scientific">Aspergillus sclerotiicarbonarius (strain CBS 121057 / IBT 28362)</name>
    <dbReference type="NCBI Taxonomy" id="1448318"/>
    <lineage>
        <taxon>Eukaryota</taxon>
        <taxon>Fungi</taxon>
        <taxon>Dikarya</taxon>
        <taxon>Ascomycota</taxon>
        <taxon>Pezizomycotina</taxon>
        <taxon>Eurotiomycetes</taxon>
        <taxon>Eurotiomycetidae</taxon>
        <taxon>Eurotiales</taxon>
        <taxon>Aspergillaceae</taxon>
        <taxon>Aspergillus</taxon>
        <taxon>Aspergillus subgen. Circumdati</taxon>
    </lineage>
</organism>